<proteinExistence type="predicted"/>
<feature type="compositionally biased region" description="Low complexity" evidence="1">
    <location>
        <begin position="296"/>
        <end position="306"/>
    </location>
</feature>
<evidence type="ECO:0000313" key="2">
    <source>
        <dbReference type="EMBL" id="KAF2680947.1"/>
    </source>
</evidence>
<evidence type="ECO:0000256" key="1">
    <source>
        <dbReference type="SAM" id="MobiDB-lite"/>
    </source>
</evidence>
<feature type="region of interest" description="Disordered" evidence="1">
    <location>
        <begin position="187"/>
        <end position="280"/>
    </location>
</feature>
<reference evidence="2" key="1">
    <citation type="journal article" date="2020" name="Stud. Mycol.">
        <title>101 Dothideomycetes genomes: a test case for predicting lifestyles and emergence of pathogens.</title>
        <authorList>
            <person name="Haridas S."/>
            <person name="Albert R."/>
            <person name="Binder M."/>
            <person name="Bloem J."/>
            <person name="Labutti K."/>
            <person name="Salamov A."/>
            <person name="Andreopoulos B."/>
            <person name="Baker S."/>
            <person name="Barry K."/>
            <person name="Bills G."/>
            <person name="Bluhm B."/>
            <person name="Cannon C."/>
            <person name="Castanera R."/>
            <person name="Culley D."/>
            <person name="Daum C."/>
            <person name="Ezra D."/>
            <person name="Gonzalez J."/>
            <person name="Henrissat B."/>
            <person name="Kuo A."/>
            <person name="Liang C."/>
            <person name="Lipzen A."/>
            <person name="Lutzoni F."/>
            <person name="Magnuson J."/>
            <person name="Mondo S."/>
            <person name="Nolan M."/>
            <person name="Ohm R."/>
            <person name="Pangilinan J."/>
            <person name="Park H.-J."/>
            <person name="Ramirez L."/>
            <person name="Alfaro M."/>
            <person name="Sun H."/>
            <person name="Tritt A."/>
            <person name="Yoshinaga Y."/>
            <person name="Zwiers L.-H."/>
            <person name="Turgeon B."/>
            <person name="Goodwin S."/>
            <person name="Spatafora J."/>
            <person name="Crous P."/>
            <person name="Grigoriev I."/>
        </authorList>
    </citation>
    <scope>NUCLEOTIDE SEQUENCE</scope>
    <source>
        <strain evidence="2">CBS 122367</strain>
    </source>
</reference>
<name>A0A6G1IRR5_9PLEO</name>
<evidence type="ECO:0000313" key="3">
    <source>
        <dbReference type="Proteomes" id="UP000799291"/>
    </source>
</evidence>
<feature type="compositionally biased region" description="Basic and acidic residues" evidence="1">
    <location>
        <begin position="214"/>
        <end position="223"/>
    </location>
</feature>
<gene>
    <name evidence="2" type="ORF">K458DRAFT_433842</name>
</gene>
<accession>A0A6G1IRR5</accession>
<dbReference type="OrthoDB" id="3792227at2759"/>
<dbReference type="EMBL" id="MU005593">
    <property type="protein sequence ID" value="KAF2680947.1"/>
    <property type="molecule type" value="Genomic_DNA"/>
</dbReference>
<dbReference type="AlphaFoldDB" id="A0A6G1IRR5"/>
<feature type="compositionally biased region" description="Pro residues" evidence="1">
    <location>
        <begin position="227"/>
        <end position="243"/>
    </location>
</feature>
<sequence>MARVHHGSGPPPSTKKTAAAQLNQSFYEACGHSSTTSLCNKWHAVSPNKACPVCVVTRITDTIKNVRDEFTKRGGVFMSRGEDWHKPPEHRTLASGWRIAKIHGFKIIDTVEQLTKEKDMEEEDKALFEKALTVWEKEAKRLWKVPGHLYEGDEEDMTDEEKETVRLMMVLLEQTVRKLALELDEEDRRAGRCPQVQQNAQGSTTQDSTRCRNKGAEEIDRVEPAPSMSPTPLLAPRPSPSPVPSEKATPTRSILKRKSPSPGSTSNAPPAPSRSRKRVRTTCFATVSSEHLTISNPSPFYPSSSNITLQPHNPTVDAESKRRKRNFKRASDLYEPGQWASPAFSEKANTSFYKTSWDEAEEITRKEMEEWEEEKKTVEGLKKISGVWVVRWWLGNVVGRVDLERMRANEDEQKALEHLPLYATTESGDYSMQLASFILAVFVALVASCPPPLNRWEYADNTTLLEEAIAQLNQVGDPATGWVHTVGADSPVTTWPPGAKDVFVRIPYCFYNEEAKEELEKRLKTGMKVWRSMLKGESKKVFD</sequence>
<dbReference type="Proteomes" id="UP000799291">
    <property type="component" value="Unassembled WGS sequence"/>
</dbReference>
<organism evidence="2 3">
    <name type="scientific">Lentithecium fluviatile CBS 122367</name>
    <dbReference type="NCBI Taxonomy" id="1168545"/>
    <lineage>
        <taxon>Eukaryota</taxon>
        <taxon>Fungi</taxon>
        <taxon>Dikarya</taxon>
        <taxon>Ascomycota</taxon>
        <taxon>Pezizomycotina</taxon>
        <taxon>Dothideomycetes</taxon>
        <taxon>Pleosporomycetidae</taxon>
        <taxon>Pleosporales</taxon>
        <taxon>Massarineae</taxon>
        <taxon>Lentitheciaceae</taxon>
        <taxon>Lentithecium</taxon>
    </lineage>
</organism>
<feature type="region of interest" description="Disordered" evidence="1">
    <location>
        <begin position="296"/>
        <end position="323"/>
    </location>
</feature>
<protein>
    <submittedName>
        <fullName evidence="2">Uncharacterized protein</fullName>
    </submittedName>
</protein>
<keyword evidence="3" id="KW-1185">Reference proteome</keyword>
<feature type="compositionally biased region" description="Polar residues" evidence="1">
    <location>
        <begin position="195"/>
        <end position="208"/>
    </location>
</feature>